<proteinExistence type="predicted"/>
<dbReference type="Gene3D" id="3.40.50.720">
    <property type="entry name" value="NAD(P)-binding Rossmann-like Domain"/>
    <property type="match status" value="1"/>
</dbReference>
<name>A0ABW1A5Q7_9ACTN</name>
<organism evidence="2 3">
    <name type="scientific">Actinomadura rugatobispora</name>
    <dbReference type="NCBI Taxonomy" id="1994"/>
    <lineage>
        <taxon>Bacteria</taxon>
        <taxon>Bacillati</taxon>
        <taxon>Actinomycetota</taxon>
        <taxon>Actinomycetes</taxon>
        <taxon>Streptosporangiales</taxon>
        <taxon>Thermomonosporaceae</taxon>
        <taxon>Actinomadura</taxon>
    </lineage>
</organism>
<keyword evidence="3" id="KW-1185">Reference proteome</keyword>
<sequence length="140" mass="15213">MSRTRTCPGARYTKATSRSPPPLGGAGRHAGAAYDLNGPEFTSYRDQVRVLAEAIGEEIRFERVTPEEARELYRRQGGFAADNADFLLGFTDYSGNDADPADAADFDLASYGPFPTSEAVTGRPARTFAEWAGEHAADFR</sequence>
<reference evidence="3" key="1">
    <citation type="journal article" date="2019" name="Int. J. Syst. Evol. Microbiol.">
        <title>The Global Catalogue of Microorganisms (GCM) 10K type strain sequencing project: providing services to taxonomists for standard genome sequencing and annotation.</title>
        <authorList>
            <consortium name="The Broad Institute Genomics Platform"/>
            <consortium name="The Broad Institute Genome Sequencing Center for Infectious Disease"/>
            <person name="Wu L."/>
            <person name="Ma J."/>
        </authorList>
    </citation>
    <scope>NUCLEOTIDE SEQUENCE [LARGE SCALE GENOMIC DNA]</scope>
    <source>
        <strain evidence="3">KCTC 42087</strain>
    </source>
</reference>
<gene>
    <name evidence="2" type="ORF">ACFPZN_34705</name>
</gene>
<evidence type="ECO:0000313" key="3">
    <source>
        <dbReference type="Proteomes" id="UP001596074"/>
    </source>
</evidence>
<dbReference type="SUPFAM" id="SSF51735">
    <property type="entry name" value="NAD(P)-binding Rossmann-fold domains"/>
    <property type="match status" value="1"/>
</dbReference>
<dbReference type="RefSeq" id="WP_378286559.1">
    <property type="nucleotide sequence ID" value="NZ_JBHSON010000058.1"/>
</dbReference>
<accession>A0ABW1A5Q7</accession>
<protein>
    <submittedName>
        <fullName evidence="2">Uncharacterized protein</fullName>
    </submittedName>
</protein>
<evidence type="ECO:0000256" key="1">
    <source>
        <dbReference type="SAM" id="MobiDB-lite"/>
    </source>
</evidence>
<evidence type="ECO:0000313" key="2">
    <source>
        <dbReference type="EMBL" id="MFC5750796.1"/>
    </source>
</evidence>
<dbReference type="EMBL" id="JBHSON010000058">
    <property type="protein sequence ID" value="MFC5750796.1"/>
    <property type="molecule type" value="Genomic_DNA"/>
</dbReference>
<feature type="region of interest" description="Disordered" evidence="1">
    <location>
        <begin position="1"/>
        <end position="31"/>
    </location>
</feature>
<dbReference type="InterPro" id="IPR036291">
    <property type="entry name" value="NAD(P)-bd_dom_sf"/>
</dbReference>
<comment type="caution">
    <text evidence="2">The sequence shown here is derived from an EMBL/GenBank/DDBJ whole genome shotgun (WGS) entry which is preliminary data.</text>
</comment>
<dbReference type="Proteomes" id="UP001596074">
    <property type="component" value="Unassembled WGS sequence"/>
</dbReference>